<dbReference type="PANTHER" id="PTHR37807:SF3">
    <property type="entry name" value="OS07G0160300 PROTEIN"/>
    <property type="match status" value="1"/>
</dbReference>
<evidence type="ECO:0008006" key="3">
    <source>
        <dbReference type="Google" id="ProtNLM"/>
    </source>
</evidence>
<name>A0AAD3HRA6_9CHLO</name>
<keyword evidence="2" id="KW-1185">Reference proteome</keyword>
<dbReference type="Proteomes" id="UP001054857">
    <property type="component" value="Unassembled WGS sequence"/>
</dbReference>
<proteinExistence type="predicted"/>
<dbReference type="EMBL" id="BMAR01000036">
    <property type="protein sequence ID" value="GFR50238.1"/>
    <property type="molecule type" value="Genomic_DNA"/>
</dbReference>
<reference evidence="1 2" key="1">
    <citation type="journal article" date="2021" name="Sci. Rep.">
        <title>Genome sequencing of the multicellular alga Astrephomene provides insights into convergent evolution of germ-soma differentiation.</title>
        <authorList>
            <person name="Yamashita S."/>
            <person name="Yamamoto K."/>
            <person name="Matsuzaki R."/>
            <person name="Suzuki S."/>
            <person name="Yamaguchi H."/>
            <person name="Hirooka S."/>
            <person name="Minakuchi Y."/>
            <person name="Miyagishima S."/>
            <person name="Kawachi M."/>
            <person name="Toyoda A."/>
            <person name="Nozaki H."/>
        </authorList>
    </citation>
    <scope>NUCLEOTIDE SEQUENCE [LARGE SCALE GENOMIC DNA]</scope>
    <source>
        <strain evidence="1 2">NIES-4017</strain>
    </source>
</reference>
<feature type="non-terminal residue" evidence="1">
    <location>
        <position position="256"/>
    </location>
</feature>
<sequence length="256" mass="27713">VTFQTFIYIFPENKKFSMQATSREPGKERQLLILMKGLPGSGKSTLAAALARALRCPLVDKDDARDTFQTVVRQAPDIDWNALSYDVMFRTAARQLALGLSVVLDCPLSRRQLYEQACEVAARCSNSSAIAGVRTTAATARATVPASPPPPPSPLAAPPPAAAPTSVLVVLVDVECSDEVVWRQRLEARGALDQGTERGHKPASWDELQALLSRYGGSWRWSTDGSVEVPYRVPVCTATASVGDNVGVVLEYLQRT</sequence>
<comment type="caution">
    <text evidence="1">The sequence shown here is derived from an EMBL/GenBank/DDBJ whole genome shotgun (WGS) entry which is preliminary data.</text>
</comment>
<dbReference type="PANTHER" id="PTHR37807">
    <property type="entry name" value="OS07G0160300 PROTEIN"/>
    <property type="match status" value="1"/>
</dbReference>
<gene>
    <name evidence="1" type="ORF">Agub_g12422</name>
</gene>
<organism evidence="1 2">
    <name type="scientific">Astrephomene gubernaculifera</name>
    <dbReference type="NCBI Taxonomy" id="47775"/>
    <lineage>
        <taxon>Eukaryota</taxon>
        <taxon>Viridiplantae</taxon>
        <taxon>Chlorophyta</taxon>
        <taxon>core chlorophytes</taxon>
        <taxon>Chlorophyceae</taxon>
        <taxon>CS clade</taxon>
        <taxon>Chlamydomonadales</taxon>
        <taxon>Astrephomenaceae</taxon>
        <taxon>Astrephomene</taxon>
    </lineage>
</organism>
<dbReference type="Gene3D" id="3.40.50.300">
    <property type="entry name" value="P-loop containing nucleotide triphosphate hydrolases"/>
    <property type="match status" value="1"/>
</dbReference>
<protein>
    <recommendedName>
        <fullName evidence="3">2',3'-cyclic-nucleotide 3'-phosphodiesterase</fullName>
    </recommendedName>
</protein>
<evidence type="ECO:0000313" key="1">
    <source>
        <dbReference type="EMBL" id="GFR50238.1"/>
    </source>
</evidence>
<dbReference type="InterPro" id="IPR027417">
    <property type="entry name" value="P-loop_NTPase"/>
</dbReference>
<evidence type="ECO:0000313" key="2">
    <source>
        <dbReference type="Proteomes" id="UP001054857"/>
    </source>
</evidence>
<accession>A0AAD3HRA6</accession>
<dbReference type="AlphaFoldDB" id="A0AAD3HRA6"/>
<dbReference type="SUPFAM" id="SSF52540">
    <property type="entry name" value="P-loop containing nucleoside triphosphate hydrolases"/>
    <property type="match status" value="1"/>
</dbReference>
<dbReference type="Pfam" id="PF13671">
    <property type="entry name" value="AAA_33"/>
    <property type="match status" value="1"/>
</dbReference>